<evidence type="ECO:0000313" key="1">
    <source>
        <dbReference type="EMBL" id="MFD3001045.1"/>
    </source>
</evidence>
<organism evidence="1 2">
    <name type="scientific">Pontibacter toksunensis</name>
    <dbReference type="NCBI Taxonomy" id="1332631"/>
    <lineage>
        <taxon>Bacteria</taxon>
        <taxon>Pseudomonadati</taxon>
        <taxon>Bacteroidota</taxon>
        <taxon>Cytophagia</taxon>
        <taxon>Cytophagales</taxon>
        <taxon>Hymenobacteraceae</taxon>
        <taxon>Pontibacter</taxon>
    </lineage>
</organism>
<protein>
    <submittedName>
        <fullName evidence="1">Uncharacterized protein</fullName>
    </submittedName>
</protein>
<name>A0ABW6BUT1_9BACT</name>
<accession>A0ABW6BUT1</accession>
<gene>
    <name evidence="1" type="ORF">ACFS7Z_11770</name>
</gene>
<sequence>MNTGLYSCLRSHSLYGRLAKEESFKNLFQPETAIIAAPVNLLPPEKFF</sequence>
<proteinExistence type="predicted"/>
<evidence type="ECO:0000313" key="2">
    <source>
        <dbReference type="Proteomes" id="UP001597641"/>
    </source>
</evidence>
<dbReference type="RefSeq" id="WP_377484718.1">
    <property type="nucleotide sequence ID" value="NZ_JBHUOX010000007.1"/>
</dbReference>
<comment type="caution">
    <text evidence="1">The sequence shown here is derived from an EMBL/GenBank/DDBJ whole genome shotgun (WGS) entry which is preliminary data.</text>
</comment>
<dbReference type="EMBL" id="JBHUOX010000007">
    <property type="protein sequence ID" value="MFD3001045.1"/>
    <property type="molecule type" value="Genomic_DNA"/>
</dbReference>
<keyword evidence="2" id="KW-1185">Reference proteome</keyword>
<dbReference type="Proteomes" id="UP001597641">
    <property type="component" value="Unassembled WGS sequence"/>
</dbReference>
<reference evidence="2" key="1">
    <citation type="journal article" date="2019" name="Int. J. Syst. Evol. Microbiol.">
        <title>The Global Catalogue of Microorganisms (GCM) 10K type strain sequencing project: providing services to taxonomists for standard genome sequencing and annotation.</title>
        <authorList>
            <consortium name="The Broad Institute Genomics Platform"/>
            <consortium name="The Broad Institute Genome Sequencing Center for Infectious Disease"/>
            <person name="Wu L."/>
            <person name="Ma J."/>
        </authorList>
    </citation>
    <scope>NUCLEOTIDE SEQUENCE [LARGE SCALE GENOMIC DNA]</scope>
    <source>
        <strain evidence="2">KCTC 23984</strain>
    </source>
</reference>